<gene>
    <name evidence="1" type="ORF">BDM02DRAFT_3132667</name>
</gene>
<evidence type="ECO:0000313" key="1">
    <source>
        <dbReference type="EMBL" id="KAF9643087.1"/>
    </source>
</evidence>
<protein>
    <submittedName>
        <fullName evidence="1">Uncharacterized protein</fullName>
    </submittedName>
</protein>
<evidence type="ECO:0000313" key="2">
    <source>
        <dbReference type="Proteomes" id="UP000886501"/>
    </source>
</evidence>
<reference evidence="1" key="2">
    <citation type="journal article" date="2020" name="Nat. Commun.">
        <title>Large-scale genome sequencing of mycorrhizal fungi provides insights into the early evolution of symbiotic traits.</title>
        <authorList>
            <person name="Miyauchi S."/>
            <person name="Kiss E."/>
            <person name="Kuo A."/>
            <person name="Drula E."/>
            <person name="Kohler A."/>
            <person name="Sanchez-Garcia M."/>
            <person name="Morin E."/>
            <person name="Andreopoulos B."/>
            <person name="Barry K.W."/>
            <person name="Bonito G."/>
            <person name="Buee M."/>
            <person name="Carver A."/>
            <person name="Chen C."/>
            <person name="Cichocki N."/>
            <person name="Clum A."/>
            <person name="Culley D."/>
            <person name="Crous P.W."/>
            <person name="Fauchery L."/>
            <person name="Girlanda M."/>
            <person name="Hayes R.D."/>
            <person name="Keri Z."/>
            <person name="LaButti K."/>
            <person name="Lipzen A."/>
            <person name="Lombard V."/>
            <person name="Magnuson J."/>
            <person name="Maillard F."/>
            <person name="Murat C."/>
            <person name="Nolan M."/>
            <person name="Ohm R.A."/>
            <person name="Pangilinan J."/>
            <person name="Pereira M.F."/>
            <person name="Perotto S."/>
            <person name="Peter M."/>
            <person name="Pfister S."/>
            <person name="Riley R."/>
            <person name="Sitrit Y."/>
            <person name="Stielow J.B."/>
            <person name="Szollosi G."/>
            <person name="Zifcakova L."/>
            <person name="Stursova M."/>
            <person name="Spatafora J.W."/>
            <person name="Tedersoo L."/>
            <person name="Vaario L.M."/>
            <person name="Yamada A."/>
            <person name="Yan M."/>
            <person name="Wang P."/>
            <person name="Xu J."/>
            <person name="Bruns T."/>
            <person name="Baldrian P."/>
            <person name="Vilgalys R."/>
            <person name="Dunand C."/>
            <person name="Henrissat B."/>
            <person name="Grigoriev I.V."/>
            <person name="Hibbett D."/>
            <person name="Nagy L.G."/>
            <person name="Martin F.M."/>
        </authorList>
    </citation>
    <scope>NUCLEOTIDE SEQUENCE</scope>
    <source>
        <strain evidence="1">P2</strain>
    </source>
</reference>
<comment type="caution">
    <text evidence="1">The sequence shown here is derived from an EMBL/GenBank/DDBJ whole genome shotgun (WGS) entry which is preliminary data.</text>
</comment>
<organism evidence="1 2">
    <name type="scientific">Thelephora ganbajun</name>
    <name type="common">Ganba fungus</name>
    <dbReference type="NCBI Taxonomy" id="370292"/>
    <lineage>
        <taxon>Eukaryota</taxon>
        <taxon>Fungi</taxon>
        <taxon>Dikarya</taxon>
        <taxon>Basidiomycota</taxon>
        <taxon>Agaricomycotina</taxon>
        <taxon>Agaricomycetes</taxon>
        <taxon>Thelephorales</taxon>
        <taxon>Thelephoraceae</taxon>
        <taxon>Thelephora</taxon>
    </lineage>
</organism>
<dbReference type="EMBL" id="MU118288">
    <property type="protein sequence ID" value="KAF9643087.1"/>
    <property type="molecule type" value="Genomic_DNA"/>
</dbReference>
<dbReference type="Proteomes" id="UP000886501">
    <property type="component" value="Unassembled WGS sequence"/>
</dbReference>
<proteinExistence type="predicted"/>
<accession>A0ACB6Z0R1</accession>
<reference evidence="1" key="1">
    <citation type="submission" date="2019-10" db="EMBL/GenBank/DDBJ databases">
        <authorList>
            <consortium name="DOE Joint Genome Institute"/>
            <person name="Kuo A."/>
            <person name="Miyauchi S."/>
            <person name="Kiss E."/>
            <person name="Drula E."/>
            <person name="Kohler A."/>
            <person name="Sanchez-Garcia M."/>
            <person name="Andreopoulos B."/>
            <person name="Barry K.W."/>
            <person name="Bonito G."/>
            <person name="Buee M."/>
            <person name="Carver A."/>
            <person name="Chen C."/>
            <person name="Cichocki N."/>
            <person name="Clum A."/>
            <person name="Culley D."/>
            <person name="Crous P.W."/>
            <person name="Fauchery L."/>
            <person name="Girlanda M."/>
            <person name="Hayes R."/>
            <person name="Keri Z."/>
            <person name="Labutti K."/>
            <person name="Lipzen A."/>
            <person name="Lombard V."/>
            <person name="Magnuson J."/>
            <person name="Maillard F."/>
            <person name="Morin E."/>
            <person name="Murat C."/>
            <person name="Nolan M."/>
            <person name="Ohm R."/>
            <person name="Pangilinan J."/>
            <person name="Pereira M."/>
            <person name="Perotto S."/>
            <person name="Peter M."/>
            <person name="Riley R."/>
            <person name="Sitrit Y."/>
            <person name="Stielow B."/>
            <person name="Szollosi G."/>
            <person name="Zifcakova L."/>
            <person name="Stursova M."/>
            <person name="Spatafora J.W."/>
            <person name="Tedersoo L."/>
            <person name="Vaario L.-M."/>
            <person name="Yamada A."/>
            <person name="Yan M."/>
            <person name="Wang P."/>
            <person name="Xu J."/>
            <person name="Bruns T."/>
            <person name="Baldrian P."/>
            <person name="Vilgalys R."/>
            <person name="Henrissat B."/>
            <person name="Grigoriev I.V."/>
            <person name="Hibbett D."/>
            <person name="Nagy L.G."/>
            <person name="Martin F.M."/>
        </authorList>
    </citation>
    <scope>NUCLEOTIDE SEQUENCE</scope>
    <source>
        <strain evidence="1">P2</strain>
    </source>
</reference>
<keyword evidence="2" id="KW-1185">Reference proteome</keyword>
<name>A0ACB6Z0R1_THEGA</name>
<sequence length="147" mass="16384">MHKWLSIPFSPLHSQLTMACYELKYTVSSPGRSATFIKFSPNGRFLAVGDRDSSSLHILNRLTGFHLTISTTMPAKPTALVWETTKTFYVGLSDGHFIYYQIDLRGNKLVKGPMNSIFHGVFPITAIALNTESKILVLSIGLEVFAF</sequence>